<dbReference type="EMBL" id="MU275942">
    <property type="protein sequence ID" value="KAI0045766.1"/>
    <property type="molecule type" value="Genomic_DNA"/>
</dbReference>
<comment type="caution">
    <text evidence="1">The sequence shown here is derived from an EMBL/GenBank/DDBJ whole genome shotgun (WGS) entry which is preliminary data.</text>
</comment>
<evidence type="ECO:0000313" key="2">
    <source>
        <dbReference type="Proteomes" id="UP000814033"/>
    </source>
</evidence>
<name>A0ACB8RQ52_9AGAM</name>
<reference evidence="1" key="2">
    <citation type="journal article" date="2022" name="New Phytol.">
        <title>Evolutionary transition to the ectomycorrhizal habit in the genomes of a hyperdiverse lineage of mushroom-forming fungi.</title>
        <authorList>
            <person name="Looney B."/>
            <person name="Miyauchi S."/>
            <person name="Morin E."/>
            <person name="Drula E."/>
            <person name="Courty P.E."/>
            <person name="Kohler A."/>
            <person name="Kuo A."/>
            <person name="LaButti K."/>
            <person name="Pangilinan J."/>
            <person name="Lipzen A."/>
            <person name="Riley R."/>
            <person name="Andreopoulos W."/>
            <person name="He G."/>
            <person name="Johnson J."/>
            <person name="Nolan M."/>
            <person name="Tritt A."/>
            <person name="Barry K.W."/>
            <person name="Grigoriev I.V."/>
            <person name="Nagy L.G."/>
            <person name="Hibbett D."/>
            <person name="Henrissat B."/>
            <person name="Matheny P.B."/>
            <person name="Labbe J."/>
            <person name="Martin F.M."/>
        </authorList>
    </citation>
    <scope>NUCLEOTIDE SEQUENCE</scope>
    <source>
        <strain evidence="1">FP105234-sp</strain>
    </source>
</reference>
<dbReference type="Proteomes" id="UP000814033">
    <property type="component" value="Unassembled WGS sequence"/>
</dbReference>
<proteinExistence type="predicted"/>
<sequence length="476" mass="51142">MSSEETPLLTPAIDDASPEDCTQAELHDAVYARFTPTRKRVIVALVSSAGLLPMFVAGSFVPSIPQIARELDSTGSVINLAISTSIFSGAIGTLTWATYSGFYGRRPIYLVSLPIFTIGSLGVTFARTVPELMSWRVLQAFGAGGGLSVGAGVIGDIYRLEERGTAMGIFFAATLVGPAIAPLTGGLATHYASWRVMQGALFATGLTAFTFMYFLLPETSQPRSRGMDKLLEREGDPDGWRWVLLNPFRPIPLLRSPNILAVCLTGAFALITNYTLLTPLYYTIGQRYGLENEAVVGAFFLPAGLGNLIGAPLAGRISDRVVIRWKTRRGGVWVPEDRLRGAKASALVFVPLSVLTSGIVTHFVSGTLGIVLNLLCLFMNGVSIDLIFTPVAAYNVDIMHSRSAEVMAVTSALRSLITAFATAAFLPLINNIGVLPTDALSATLAWIGFGLLWTTIQYGDRMRAWVDIGYSTAQDN</sequence>
<evidence type="ECO:0000313" key="1">
    <source>
        <dbReference type="EMBL" id="KAI0045766.1"/>
    </source>
</evidence>
<protein>
    <submittedName>
        <fullName evidence="1">MFS general substrate transporter</fullName>
    </submittedName>
</protein>
<keyword evidence="2" id="KW-1185">Reference proteome</keyword>
<reference evidence="1" key="1">
    <citation type="submission" date="2021-02" db="EMBL/GenBank/DDBJ databases">
        <authorList>
            <consortium name="DOE Joint Genome Institute"/>
            <person name="Ahrendt S."/>
            <person name="Looney B.P."/>
            <person name="Miyauchi S."/>
            <person name="Morin E."/>
            <person name="Drula E."/>
            <person name="Courty P.E."/>
            <person name="Chicoki N."/>
            <person name="Fauchery L."/>
            <person name="Kohler A."/>
            <person name="Kuo A."/>
            <person name="Labutti K."/>
            <person name="Pangilinan J."/>
            <person name="Lipzen A."/>
            <person name="Riley R."/>
            <person name="Andreopoulos W."/>
            <person name="He G."/>
            <person name="Johnson J."/>
            <person name="Barry K.W."/>
            <person name="Grigoriev I.V."/>
            <person name="Nagy L."/>
            <person name="Hibbett D."/>
            <person name="Henrissat B."/>
            <person name="Matheny P.B."/>
            <person name="Labbe J."/>
            <person name="Martin F."/>
        </authorList>
    </citation>
    <scope>NUCLEOTIDE SEQUENCE</scope>
    <source>
        <strain evidence="1">FP105234-sp</strain>
    </source>
</reference>
<accession>A0ACB8RQ52</accession>
<organism evidence="1 2">
    <name type="scientific">Auriscalpium vulgare</name>
    <dbReference type="NCBI Taxonomy" id="40419"/>
    <lineage>
        <taxon>Eukaryota</taxon>
        <taxon>Fungi</taxon>
        <taxon>Dikarya</taxon>
        <taxon>Basidiomycota</taxon>
        <taxon>Agaricomycotina</taxon>
        <taxon>Agaricomycetes</taxon>
        <taxon>Russulales</taxon>
        <taxon>Auriscalpiaceae</taxon>
        <taxon>Auriscalpium</taxon>
    </lineage>
</organism>
<gene>
    <name evidence="1" type="ORF">FA95DRAFT_1618095</name>
</gene>